<keyword evidence="7" id="KW-1185">Reference proteome</keyword>
<dbReference type="Gene3D" id="1.10.287.470">
    <property type="entry name" value="Helix hairpin bin"/>
    <property type="match status" value="1"/>
</dbReference>
<dbReference type="Proteomes" id="UP000620596">
    <property type="component" value="Unassembled WGS sequence"/>
</dbReference>
<evidence type="ECO:0000313" key="6">
    <source>
        <dbReference type="EMBL" id="GGA96423.1"/>
    </source>
</evidence>
<evidence type="ECO:0000256" key="1">
    <source>
        <dbReference type="ARBA" id="ARBA00022448"/>
    </source>
</evidence>
<evidence type="ECO:0000256" key="2">
    <source>
        <dbReference type="SAM" id="Coils"/>
    </source>
</evidence>
<dbReference type="EMBL" id="BMIG01000005">
    <property type="protein sequence ID" value="GGA96423.1"/>
    <property type="molecule type" value="Genomic_DNA"/>
</dbReference>
<evidence type="ECO:0000256" key="4">
    <source>
        <dbReference type="SAM" id="Phobius"/>
    </source>
</evidence>
<dbReference type="PANTHER" id="PTHR30097:SF4">
    <property type="entry name" value="SLR6042 PROTEIN"/>
    <property type="match status" value="1"/>
</dbReference>
<evidence type="ECO:0000256" key="3">
    <source>
        <dbReference type="SAM" id="MobiDB-lite"/>
    </source>
</evidence>
<keyword evidence="5" id="KW-0732">Signal</keyword>
<keyword evidence="1" id="KW-0813">Transport</keyword>
<dbReference type="RefSeq" id="WP_229676256.1">
    <property type="nucleotide sequence ID" value="NZ_BMIG01000005.1"/>
</dbReference>
<protein>
    <recommendedName>
        <fullName evidence="8">RND efflux pump membrane fusion protein barrel-sandwich domain-containing protein</fullName>
    </recommendedName>
</protein>
<keyword evidence="2" id="KW-0175">Coiled coil</keyword>
<feature type="chain" id="PRO_5037801392" description="RND efflux pump membrane fusion protein barrel-sandwich domain-containing protein" evidence="5">
    <location>
        <begin position="35"/>
        <end position="559"/>
    </location>
</feature>
<sequence length="559" mass="57560">MNFIYKPNQPLAHIQLALVAIVLIATSLFASAWAAGDHGAQAPAASGAVTSPRISSHSDVFELVGVVDNGEMKIYLDRYASNEPVTDAKIDVEAGAAKGSAVPQSDGSYSFKHELLGQPGTLAVNFVVAAGKDSDLLAGDLVITDPHAEDDHAGATRSWLRWAAYAGAVLLLTAIAGAAWRARRRKSLASMLIAACALGLGATATLDAQAGPGHDHGEESAPTAGGNAPRRLADGGVFLPKASQRQLGVRTVVAQEASLPTTVELTGRVVLDSNAGGKVQPTQAGRIEAGPRGLPQLGQAVRKGEVLAVVRASSSAIDRANQQAQSAELNASLNLARRRVERLQQLEGTVPQKDIEAAQSDVVSLQQRAAAVAGSVSATEALVAPVSGVIAAANVVAGQVVEGREVLFEIVDPSRMSVEASAFDAALSANIASASASPAPGASVPLQFVGAGSSLREGAIPLVFRTLPGKNALTLSVHQPVKVTVQTKSQVKGFAVPLSAVVKSASNQDMVWLHTGAEVFQPRTVRQVPLDVSTAAIVDGLKPGERVVTQGAPLVNQVR</sequence>
<feature type="coiled-coil region" evidence="2">
    <location>
        <begin position="310"/>
        <end position="346"/>
    </location>
</feature>
<reference evidence="6" key="1">
    <citation type="journal article" date="2014" name="Int. J. Syst. Evol. Microbiol.">
        <title>Complete genome sequence of Corynebacterium casei LMG S-19264T (=DSM 44701T), isolated from a smear-ripened cheese.</title>
        <authorList>
            <consortium name="US DOE Joint Genome Institute (JGI-PGF)"/>
            <person name="Walter F."/>
            <person name="Albersmeier A."/>
            <person name="Kalinowski J."/>
            <person name="Ruckert C."/>
        </authorList>
    </citation>
    <scope>NUCLEOTIDE SEQUENCE</scope>
    <source>
        <strain evidence="6">CGMCC 1.15322</strain>
    </source>
</reference>
<dbReference type="SUPFAM" id="SSF111369">
    <property type="entry name" value="HlyD-like secretion proteins"/>
    <property type="match status" value="1"/>
</dbReference>
<feature type="signal peptide" evidence="5">
    <location>
        <begin position="1"/>
        <end position="34"/>
    </location>
</feature>
<dbReference type="AlphaFoldDB" id="A0A916WG94"/>
<dbReference type="Gene3D" id="2.40.50.100">
    <property type="match status" value="1"/>
</dbReference>
<dbReference type="GO" id="GO:0030313">
    <property type="term" value="C:cell envelope"/>
    <property type="evidence" value="ECO:0007669"/>
    <property type="project" value="TreeGrafter"/>
</dbReference>
<organism evidence="6 7">
    <name type="scientific">Polaromonas eurypsychrophila</name>
    <dbReference type="NCBI Taxonomy" id="1614635"/>
    <lineage>
        <taxon>Bacteria</taxon>
        <taxon>Pseudomonadati</taxon>
        <taxon>Pseudomonadota</taxon>
        <taxon>Betaproteobacteria</taxon>
        <taxon>Burkholderiales</taxon>
        <taxon>Comamonadaceae</taxon>
        <taxon>Polaromonas</taxon>
    </lineage>
</organism>
<reference evidence="6" key="2">
    <citation type="submission" date="2020-09" db="EMBL/GenBank/DDBJ databases">
        <authorList>
            <person name="Sun Q."/>
            <person name="Zhou Y."/>
        </authorList>
    </citation>
    <scope>NUCLEOTIDE SEQUENCE</scope>
    <source>
        <strain evidence="6">CGMCC 1.15322</strain>
    </source>
</reference>
<dbReference type="PANTHER" id="PTHR30097">
    <property type="entry name" value="CATION EFFLUX SYSTEM PROTEIN CUSB"/>
    <property type="match status" value="1"/>
</dbReference>
<feature type="region of interest" description="Disordered" evidence="3">
    <location>
        <begin position="209"/>
        <end position="234"/>
    </location>
</feature>
<gene>
    <name evidence="6" type="ORF">GCM10011496_16840</name>
</gene>
<evidence type="ECO:0000313" key="7">
    <source>
        <dbReference type="Proteomes" id="UP000620596"/>
    </source>
</evidence>
<dbReference type="GO" id="GO:0015679">
    <property type="term" value="P:plasma membrane copper ion transport"/>
    <property type="evidence" value="ECO:0007669"/>
    <property type="project" value="TreeGrafter"/>
</dbReference>
<dbReference type="Gene3D" id="2.40.30.170">
    <property type="match status" value="1"/>
</dbReference>
<accession>A0A916WG94</accession>
<comment type="caution">
    <text evidence="6">The sequence shown here is derived from an EMBL/GenBank/DDBJ whole genome shotgun (WGS) entry which is preliminary data.</text>
</comment>
<proteinExistence type="predicted"/>
<evidence type="ECO:0008006" key="8">
    <source>
        <dbReference type="Google" id="ProtNLM"/>
    </source>
</evidence>
<keyword evidence="4" id="KW-0812">Transmembrane</keyword>
<feature type="transmembrane region" description="Helical" evidence="4">
    <location>
        <begin position="187"/>
        <end position="206"/>
    </location>
</feature>
<feature type="transmembrane region" description="Helical" evidence="4">
    <location>
        <begin position="159"/>
        <end position="180"/>
    </location>
</feature>
<dbReference type="GO" id="GO:0060003">
    <property type="term" value="P:copper ion export"/>
    <property type="evidence" value="ECO:0007669"/>
    <property type="project" value="TreeGrafter"/>
</dbReference>
<dbReference type="InterPro" id="IPR051909">
    <property type="entry name" value="MFP_Cation_Efflux"/>
</dbReference>
<dbReference type="Gene3D" id="2.40.420.20">
    <property type="match status" value="1"/>
</dbReference>
<evidence type="ECO:0000256" key="5">
    <source>
        <dbReference type="SAM" id="SignalP"/>
    </source>
</evidence>
<keyword evidence="4" id="KW-0472">Membrane</keyword>
<keyword evidence="4" id="KW-1133">Transmembrane helix</keyword>
<name>A0A916WG94_9BURK</name>